<feature type="compositionally biased region" description="Polar residues" evidence="1">
    <location>
        <begin position="471"/>
        <end position="490"/>
    </location>
</feature>
<dbReference type="EMBL" id="NHYD01003439">
    <property type="protein sequence ID" value="PPQ77489.1"/>
    <property type="molecule type" value="Genomic_DNA"/>
</dbReference>
<feature type="compositionally biased region" description="Basic and acidic residues" evidence="1">
    <location>
        <begin position="580"/>
        <end position="594"/>
    </location>
</feature>
<feature type="region of interest" description="Disordered" evidence="1">
    <location>
        <begin position="568"/>
        <end position="594"/>
    </location>
</feature>
<feature type="compositionally biased region" description="Basic and acidic residues" evidence="1">
    <location>
        <begin position="492"/>
        <end position="503"/>
    </location>
</feature>
<feature type="region of interest" description="Disordered" evidence="1">
    <location>
        <begin position="468"/>
        <end position="503"/>
    </location>
</feature>
<comment type="caution">
    <text evidence="2">The sequence shown here is derived from an EMBL/GenBank/DDBJ whole genome shotgun (WGS) entry which is preliminary data.</text>
</comment>
<dbReference type="InParanoid" id="A0A409WG47"/>
<organism evidence="2 3">
    <name type="scientific">Psilocybe cyanescens</name>
    <dbReference type="NCBI Taxonomy" id="93625"/>
    <lineage>
        <taxon>Eukaryota</taxon>
        <taxon>Fungi</taxon>
        <taxon>Dikarya</taxon>
        <taxon>Basidiomycota</taxon>
        <taxon>Agaricomycotina</taxon>
        <taxon>Agaricomycetes</taxon>
        <taxon>Agaricomycetidae</taxon>
        <taxon>Agaricales</taxon>
        <taxon>Agaricineae</taxon>
        <taxon>Strophariaceae</taxon>
        <taxon>Psilocybe</taxon>
    </lineage>
</organism>
<dbReference type="Proteomes" id="UP000283269">
    <property type="component" value="Unassembled WGS sequence"/>
</dbReference>
<feature type="region of interest" description="Disordered" evidence="1">
    <location>
        <begin position="670"/>
        <end position="691"/>
    </location>
</feature>
<name>A0A409WG47_PSICY</name>
<feature type="compositionally biased region" description="Polar residues" evidence="1">
    <location>
        <begin position="46"/>
        <end position="69"/>
    </location>
</feature>
<feature type="compositionally biased region" description="Low complexity" evidence="1">
    <location>
        <begin position="73"/>
        <end position="85"/>
    </location>
</feature>
<sequence>MMGDIDNATPSPKKRKRSAKDTPASNEGGNVRKRSNGNPNEEHSRATTTPSKSTRPTQRNAEAGPSTQRMPAVSNSVTSTRTSTRISKPTMRKMASMATKKMPISTKDDTDSDSDRTPPPGIIISPKKRILPPKQVGVAKSRPTLKPKVVHLGAFEISSSSENDTQLRKKSKISKTSAASLEIINLCSDQDIPLKAPLKKPGYPRNDDVVVIESSDDESGQTCALANTPIPTSANPSHITLSYAFETGATEVSAPTMGVMEPHIVEQPSSANTIETMDLTPNLASGEHIKSSETAVDALQTSFREAMLESRPFSRNRSREFSGSVSIRPRAIVYGDTVTTPNFHHTPVYFSRIGSVKKKAKRTKRATAISVTPNLSRTVPGLTSKSATAIANTHVQEDSIMEDINDLNSQPPLVEPAVVPVSDNPSLDRTESMAMPPEIANRSVVSIIHSAILDIPHTTPGSPSMIVNARGSRNPSQADLPNTSYTPDTSSADDHEGTHQHQSLKECLENGGPPRIGHVEAYPESLNQGVVQTAGTSVIENLAIVQPDENVKSQNLVKLLHGVMQSKKPGTCADASHPPVENKHDSPVDSAQEHSRLPQAVDPILRDNHDNADQPSICAEAAEAPEAETSSIGITADRVLPCSMVVDEEVTDSYSSSLPNNAISLDSLFTPTTTQMDTGGPNPDPVSSSSPAALEESFVEMEITKIDSTSLTASENVIPALKESEAPSRSTSATLSDSHIITNTTTTTTTTTMTTTNLQSSLNKPASPTQRTAEPIIQAASQRLLIDLSFLGQNIPVLDISSLMENLNYDDEDDLDLSELELLYPE</sequence>
<reference evidence="2 3" key="1">
    <citation type="journal article" date="2018" name="Evol. Lett.">
        <title>Horizontal gene cluster transfer increased hallucinogenic mushroom diversity.</title>
        <authorList>
            <person name="Reynolds H.T."/>
            <person name="Vijayakumar V."/>
            <person name="Gluck-Thaler E."/>
            <person name="Korotkin H.B."/>
            <person name="Matheny P.B."/>
            <person name="Slot J.C."/>
        </authorList>
    </citation>
    <scope>NUCLEOTIDE SEQUENCE [LARGE SCALE GENOMIC DNA]</scope>
    <source>
        <strain evidence="2 3">2631</strain>
    </source>
</reference>
<accession>A0A409WG47</accession>
<keyword evidence="3" id="KW-1185">Reference proteome</keyword>
<dbReference type="AlphaFoldDB" id="A0A409WG47"/>
<evidence type="ECO:0000313" key="2">
    <source>
        <dbReference type="EMBL" id="PPQ77489.1"/>
    </source>
</evidence>
<evidence type="ECO:0000313" key="3">
    <source>
        <dbReference type="Proteomes" id="UP000283269"/>
    </source>
</evidence>
<gene>
    <name evidence="2" type="ORF">CVT25_011358</name>
</gene>
<feature type="region of interest" description="Disordered" evidence="1">
    <location>
        <begin position="1"/>
        <end position="127"/>
    </location>
</feature>
<dbReference type="OrthoDB" id="3070947at2759"/>
<evidence type="ECO:0000256" key="1">
    <source>
        <dbReference type="SAM" id="MobiDB-lite"/>
    </source>
</evidence>
<feature type="compositionally biased region" description="Basic and acidic residues" evidence="1">
    <location>
        <begin position="106"/>
        <end position="116"/>
    </location>
</feature>
<proteinExistence type="predicted"/>
<protein>
    <submittedName>
        <fullName evidence="2">Uncharacterized protein</fullName>
    </submittedName>
</protein>